<dbReference type="AlphaFoldDB" id="A0AA35SGA3"/>
<gene>
    <name evidence="2" type="ORF">GBAR_LOCUS16188</name>
</gene>
<proteinExistence type="predicted"/>
<protein>
    <submittedName>
        <fullName evidence="2">Uncharacterized protein</fullName>
    </submittedName>
</protein>
<feature type="non-terminal residue" evidence="2">
    <location>
        <position position="1"/>
    </location>
</feature>
<name>A0AA35SGA3_GEOBA</name>
<reference evidence="2" key="1">
    <citation type="submission" date="2023-03" db="EMBL/GenBank/DDBJ databases">
        <authorList>
            <person name="Steffen K."/>
            <person name="Cardenas P."/>
        </authorList>
    </citation>
    <scope>NUCLEOTIDE SEQUENCE</scope>
</reference>
<sequence>PHTPAGSPLSPTAPVVTGRRSPRSSASAPPPVRRSRVREVLVARTMLASESTLTGRLLEDFRESFGRYHALRDVALQIYPGAL</sequence>
<accession>A0AA35SGA3</accession>
<comment type="caution">
    <text evidence="2">The sequence shown here is derived from an EMBL/GenBank/DDBJ whole genome shotgun (WGS) entry which is preliminary data.</text>
</comment>
<evidence type="ECO:0000256" key="1">
    <source>
        <dbReference type="SAM" id="MobiDB-lite"/>
    </source>
</evidence>
<feature type="region of interest" description="Disordered" evidence="1">
    <location>
        <begin position="1"/>
        <end position="34"/>
    </location>
</feature>
<keyword evidence="3" id="KW-1185">Reference proteome</keyword>
<evidence type="ECO:0000313" key="3">
    <source>
        <dbReference type="Proteomes" id="UP001174909"/>
    </source>
</evidence>
<dbReference type="EMBL" id="CASHTH010002329">
    <property type="protein sequence ID" value="CAI8028367.1"/>
    <property type="molecule type" value="Genomic_DNA"/>
</dbReference>
<evidence type="ECO:0000313" key="2">
    <source>
        <dbReference type="EMBL" id="CAI8028367.1"/>
    </source>
</evidence>
<feature type="non-terminal residue" evidence="2">
    <location>
        <position position="83"/>
    </location>
</feature>
<dbReference type="Proteomes" id="UP001174909">
    <property type="component" value="Unassembled WGS sequence"/>
</dbReference>
<organism evidence="2 3">
    <name type="scientific">Geodia barretti</name>
    <name type="common">Barrett's horny sponge</name>
    <dbReference type="NCBI Taxonomy" id="519541"/>
    <lineage>
        <taxon>Eukaryota</taxon>
        <taxon>Metazoa</taxon>
        <taxon>Porifera</taxon>
        <taxon>Demospongiae</taxon>
        <taxon>Heteroscleromorpha</taxon>
        <taxon>Tetractinellida</taxon>
        <taxon>Astrophorina</taxon>
        <taxon>Geodiidae</taxon>
        <taxon>Geodia</taxon>
    </lineage>
</organism>